<keyword evidence="3" id="KW-1185">Reference proteome</keyword>
<organism evidence="2 3">
    <name type="scientific">Erysiphe neolycopersici</name>
    <dbReference type="NCBI Taxonomy" id="212602"/>
    <lineage>
        <taxon>Eukaryota</taxon>
        <taxon>Fungi</taxon>
        <taxon>Dikarya</taxon>
        <taxon>Ascomycota</taxon>
        <taxon>Pezizomycotina</taxon>
        <taxon>Leotiomycetes</taxon>
        <taxon>Erysiphales</taxon>
        <taxon>Erysiphaceae</taxon>
        <taxon>Erysiphe</taxon>
    </lineage>
</organism>
<accession>A0A420H8L7</accession>
<protein>
    <submittedName>
        <fullName evidence="2">Uncharacterized protein</fullName>
    </submittedName>
</protein>
<reference evidence="2 3" key="1">
    <citation type="journal article" date="2018" name="BMC Genomics">
        <title>Comparative genome analyses reveal sequence features reflecting distinct modes of host-adaptation between dicot and monocot powdery mildew.</title>
        <authorList>
            <person name="Wu Y."/>
            <person name="Ma X."/>
            <person name="Pan Z."/>
            <person name="Kale S.D."/>
            <person name="Song Y."/>
            <person name="King H."/>
            <person name="Zhang Q."/>
            <person name="Presley C."/>
            <person name="Deng X."/>
            <person name="Wei C.I."/>
            <person name="Xiao S."/>
        </authorList>
    </citation>
    <scope>NUCLEOTIDE SEQUENCE [LARGE SCALE GENOMIC DNA]</scope>
    <source>
        <strain evidence="2">UMSG2</strain>
    </source>
</reference>
<feature type="non-terminal residue" evidence="2">
    <location>
        <position position="1"/>
    </location>
</feature>
<name>A0A420H8L7_9PEZI</name>
<dbReference type="Proteomes" id="UP000286134">
    <property type="component" value="Unassembled WGS sequence"/>
</dbReference>
<dbReference type="AlphaFoldDB" id="A0A420H8L7"/>
<gene>
    <name evidence="2" type="ORF">OnM2_102028</name>
</gene>
<dbReference type="Gene3D" id="3.10.450.30">
    <property type="entry name" value="Microbial ribonucleases"/>
    <property type="match status" value="1"/>
</dbReference>
<dbReference type="EMBL" id="MCFK01010280">
    <property type="protein sequence ID" value="RKF53743.1"/>
    <property type="molecule type" value="Genomic_DNA"/>
</dbReference>
<feature type="region of interest" description="Disordered" evidence="1">
    <location>
        <begin position="16"/>
        <end position="41"/>
    </location>
</feature>
<evidence type="ECO:0000313" key="3">
    <source>
        <dbReference type="Proteomes" id="UP000286134"/>
    </source>
</evidence>
<evidence type="ECO:0000256" key="1">
    <source>
        <dbReference type="SAM" id="MobiDB-lite"/>
    </source>
</evidence>
<feature type="compositionally biased region" description="Polar residues" evidence="1">
    <location>
        <begin position="29"/>
        <end position="41"/>
    </location>
</feature>
<proteinExistence type="predicted"/>
<evidence type="ECO:0000313" key="2">
    <source>
        <dbReference type="EMBL" id="RKF53743.1"/>
    </source>
</evidence>
<sequence length="222" mass="25351">FVVLTINVGNVFAVKENSGDGQQEPPRNGISQHPTTEGPNNVRTGFSKFLPFGRQRTTTVLPDPNIDYSQYLINNYVFKSARCGFHSYSLATIVAAAKTACDLIGNPAPLITVKPNRFFPSDQREFPPGLRYYIYPLGSPYLTPSKSHYHSHRVLIDQNCKIRNVLTQTMKFGAILKWIAKWFMGGWRREIVYEPKKLPLLSLQSNLVQRLRVRNIQRKNIK</sequence>
<comment type="caution">
    <text evidence="2">The sequence shown here is derived from an EMBL/GenBank/DDBJ whole genome shotgun (WGS) entry which is preliminary data.</text>
</comment>